<organism evidence="2 3">
    <name type="scientific">Paractinoplanes atraurantiacus</name>
    <dbReference type="NCBI Taxonomy" id="1036182"/>
    <lineage>
        <taxon>Bacteria</taxon>
        <taxon>Bacillati</taxon>
        <taxon>Actinomycetota</taxon>
        <taxon>Actinomycetes</taxon>
        <taxon>Micromonosporales</taxon>
        <taxon>Micromonosporaceae</taxon>
        <taxon>Paractinoplanes</taxon>
    </lineage>
</organism>
<evidence type="ECO:0000313" key="3">
    <source>
        <dbReference type="Proteomes" id="UP000219612"/>
    </source>
</evidence>
<feature type="transmembrane region" description="Helical" evidence="1">
    <location>
        <begin position="52"/>
        <end position="68"/>
    </location>
</feature>
<name>A0A285J2X5_9ACTN</name>
<feature type="transmembrane region" description="Helical" evidence="1">
    <location>
        <begin position="21"/>
        <end position="46"/>
    </location>
</feature>
<evidence type="ECO:0000256" key="1">
    <source>
        <dbReference type="SAM" id="Phobius"/>
    </source>
</evidence>
<evidence type="ECO:0000313" key="2">
    <source>
        <dbReference type="EMBL" id="SNY54558.1"/>
    </source>
</evidence>
<keyword evidence="1" id="KW-0472">Membrane</keyword>
<dbReference type="EMBL" id="OBDY01000015">
    <property type="protein sequence ID" value="SNY54558.1"/>
    <property type="molecule type" value="Genomic_DNA"/>
</dbReference>
<dbReference type="Proteomes" id="UP000219612">
    <property type="component" value="Unassembled WGS sequence"/>
</dbReference>
<keyword evidence="1" id="KW-1133">Transmembrane helix</keyword>
<keyword evidence="1" id="KW-0812">Transmembrane</keyword>
<sequence>MPLVAEYRLDRATYTHVMGRGWALWWVLAGVAFAGAVALFAAIFLFDMAPHPLFYAALPVYGIMLGRMRNRLKTRSDQGLRATPP</sequence>
<dbReference type="AlphaFoldDB" id="A0A285J2X5"/>
<accession>A0A285J2X5</accession>
<gene>
    <name evidence="2" type="ORF">SAMN05421748_115101</name>
</gene>
<protein>
    <submittedName>
        <fullName evidence="2">Uncharacterized protein</fullName>
    </submittedName>
</protein>
<reference evidence="2 3" key="1">
    <citation type="submission" date="2017-09" db="EMBL/GenBank/DDBJ databases">
        <authorList>
            <person name="Ehlers B."/>
            <person name="Leendertz F.H."/>
        </authorList>
    </citation>
    <scope>NUCLEOTIDE SEQUENCE [LARGE SCALE GENOMIC DNA]</scope>
    <source>
        <strain evidence="2 3">CGMCC 4.6857</strain>
    </source>
</reference>
<proteinExistence type="predicted"/>
<keyword evidence="3" id="KW-1185">Reference proteome</keyword>